<reference evidence="10" key="1">
    <citation type="journal article" date="2021" name="PeerJ">
        <title>Extensive microbial diversity within the chicken gut microbiome revealed by metagenomics and culture.</title>
        <authorList>
            <person name="Gilroy R."/>
            <person name="Ravi A."/>
            <person name="Getino M."/>
            <person name="Pursley I."/>
            <person name="Horton D.L."/>
            <person name="Alikhan N.F."/>
            <person name="Baker D."/>
            <person name="Gharbi K."/>
            <person name="Hall N."/>
            <person name="Watson M."/>
            <person name="Adriaenssens E.M."/>
            <person name="Foster-Nyarko E."/>
            <person name="Jarju S."/>
            <person name="Secka A."/>
            <person name="Antonio M."/>
            <person name="Oren A."/>
            <person name="Chaudhuri R.R."/>
            <person name="La Ragione R."/>
            <person name="Hildebrand F."/>
            <person name="Pallen M.J."/>
        </authorList>
    </citation>
    <scope>NUCLEOTIDE SEQUENCE</scope>
    <source>
        <strain evidence="10">CHK189-11263</strain>
    </source>
</reference>
<evidence type="ECO:0000256" key="4">
    <source>
        <dbReference type="ARBA" id="ARBA00022989"/>
    </source>
</evidence>
<feature type="domain" description="ABC3 transporter permease C-terminal" evidence="8">
    <location>
        <begin position="274"/>
        <end position="396"/>
    </location>
</feature>
<accession>A0A9D2M9B7</accession>
<evidence type="ECO:0000256" key="2">
    <source>
        <dbReference type="ARBA" id="ARBA00022475"/>
    </source>
</evidence>
<organism evidence="10 11">
    <name type="scientific">Candidatus Flavonifractor intestinipullorum</name>
    <dbReference type="NCBI Taxonomy" id="2838587"/>
    <lineage>
        <taxon>Bacteria</taxon>
        <taxon>Bacillati</taxon>
        <taxon>Bacillota</taxon>
        <taxon>Clostridia</taxon>
        <taxon>Eubacteriales</taxon>
        <taxon>Oscillospiraceae</taxon>
        <taxon>Flavonifractor</taxon>
    </lineage>
</organism>
<dbReference type="PANTHER" id="PTHR30572">
    <property type="entry name" value="MEMBRANE COMPONENT OF TRANSPORTER-RELATED"/>
    <property type="match status" value="1"/>
</dbReference>
<comment type="subcellular location">
    <subcellularLocation>
        <location evidence="1">Cell membrane</location>
        <topology evidence="1">Multi-pass membrane protein</topology>
    </subcellularLocation>
</comment>
<keyword evidence="5 7" id="KW-0472">Membrane</keyword>
<dbReference type="GO" id="GO:0005886">
    <property type="term" value="C:plasma membrane"/>
    <property type="evidence" value="ECO:0007669"/>
    <property type="project" value="UniProtKB-SubCell"/>
</dbReference>
<comment type="caution">
    <text evidence="10">The sequence shown here is derived from an EMBL/GenBank/DDBJ whole genome shotgun (WGS) entry which is preliminary data.</text>
</comment>
<evidence type="ECO:0000256" key="5">
    <source>
        <dbReference type="ARBA" id="ARBA00023136"/>
    </source>
</evidence>
<feature type="transmembrane region" description="Helical" evidence="7">
    <location>
        <begin position="21"/>
        <end position="42"/>
    </location>
</feature>
<evidence type="ECO:0000256" key="1">
    <source>
        <dbReference type="ARBA" id="ARBA00004651"/>
    </source>
</evidence>
<dbReference type="Pfam" id="PF12704">
    <property type="entry name" value="MacB_PCD"/>
    <property type="match status" value="1"/>
</dbReference>
<feature type="transmembrane region" description="Helical" evidence="7">
    <location>
        <begin position="319"/>
        <end position="349"/>
    </location>
</feature>
<reference evidence="10" key="2">
    <citation type="submission" date="2021-04" db="EMBL/GenBank/DDBJ databases">
        <authorList>
            <person name="Gilroy R."/>
        </authorList>
    </citation>
    <scope>NUCLEOTIDE SEQUENCE</scope>
    <source>
        <strain evidence="10">CHK189-11263</strain>
    </source>
</reference>
<feature type="domain" description="MacB-like periplasmic core" evidence="9">
    <location>
        <begin position="22"/>
        <end position="235"/>
    </location>
</feature>
<dbReference type="Pfam" id="PF02687">
    <property type="entry name" value="FtsX"/>
    <property type="match status" value="1"/>
</dbReference>
<dbReference type="GO" id="GO:0022857">
    <property type="term" value="F:transmembrane transporter activity"/>
    <property type="evidence" value="ECO:0007669"/>
    <property type="project" value="TreeGrafter"/>
</dbReference>
<evidence type="ECO:0000313" key="11">
    <source>
        <dbReference type="Proteomes" id="UP000824208"/>
    </source>
</evidence>
<gene>
    <name evidence="10" type="ORF">H9714_03465</name>
</gene>
<dbReference type="InterPro" id="IPR050250">
    <property type="entry name" value="Macrolide_Exporter_MacB"/>
</dbReference>
<feature type="transmembrane region" description="Helical" evidence="7">
    <location>
        <begin position="268"/>
        <end position="295"/>
    </location>
</feature>
<sequence>MNLSQSFRLALKSLATSKMRALLTMLGIIIGVAAVIVITSLGNGMQKMMNDQFERLGSNLIQVQIYGMGAGSSRSVEPEDMYALASDYPQYLSGITPMVNCMAAVRAGGEDQSSTSLYGVSEDYMNMSGDSIAQGRYLRFVDVDRARNVCVIGAYLSQSAFGGGGVGETVYLSGVPYTVVGVLEAASSDVSEGSSDDAVYIPYTCALRLNNTAMISGYVFTCPSQESAPVAKAIIENRLFQTFQSDDYYFVMTSAEMMAAMNTMMSTMMVVLVAIAAISLLVGGIGIMNIMLVSVTERTREIGIRKSLGAKRANIRSQFIIEAGTTSAIGGILGIAMGMGLANVVGMLIGSSMSAGGATFTAVTAPNSVLLAFGVSVGIGVLFGYLPANKAAKLNPIDALRYD</sequence>
<dbReference type="InterPro" id="IPR025857">
    <property type="entry name" value="MacB_PCD"/>
</dbReference>
<evidence type="ECO:0000256" key="6">
    <source>
        <dbReference type="ARBA" id="ARBA00038076"/>
    </source>
</evidence>
<evidence type="ECO:0000256" key="3">
    <source>
        <dbReference type="ARBA" id="ARBA00022692"/>
    </source>
</evidence>
<protein>
    <submittedName>
        <fullName evidence="10">ABC transporter permease</fullName>
    </submittedName>
</protein>
<proteinExistence type="inferred from homology"/>
<dbReference type="PANTHER" id="PTHR30572:SF4">
    <property type="entry name" value="ABC TRANSPORTER PERMEASE YTRF"/>
    <property type="match status" value="1"/>
</dbReference>
<dbReference type="InterPro" id="IPR003838">
    <property type="entry name" value="ABC3_permease_C"/>
</dbReference>
<dbReference type="AlphaFoldDB" id="A0A9D2M9B7"/>
<evidence type="ECO:0000259" key="9">
    <source>
        <dbReference type="Pfam" id="PF12704"/>
    </source>
</evidence>
<name>A0A9D2M9B7_9FIRM</name>
<keyword evidence="2" id="KW-1003">Cell membrane</keyword>
<keyword evidence="4 7" id="KW-1133">Transmembrane helix</keyword>
<feature type="transmembrane region" description="Helical" evidence="7">
    <location>
        <begin position="369"/>
        <end position="388"/>
    </location>
</feature>
<comment type="similarity">
    <text evidence="6">Belongs to the ABC-4 integral membrane protein family.</text>
</comment>
<dbReference type="EMBL" id="DWYC01000036">
    <property type="protein sequence ID" value="HJB56590.1"/>
    <property type="molecule type" value="Genomic_DNA"/>
</dbReference>
<dbReference type="Proteomes" id="UP000824208">
    <property type="component" value="Unassembled WGS sequence"/>
</dbReference>
<evidence type="ECO:0000313" key="10">
    <source>
        <dbReference type="EMBL" id="HJB56590.1"/>
    </source>
</evidence>
<keyword evidence="3 7" id="KW-0812">Transmembrane</keyword>
<evidence type="ECO:0000256" key="7">
    <source>
        <dbReference type="SAM" id="Phobius"/>
    </source>
</evidence>
<evidence type="ECO:0000259" key="8">
    <source>
        <dbReference type="Pfam" id="PF02687"/>
    </source>
</evidence>